<dbReference type="AlphaFoldDB" id="A0A9Y2KYP8"/>
<dbReference type="EMBL" id="CP127247">
    <property type="protein sequence ID" value="WIY24471.1"/>
    <property type="molecule type" value="Genomic_DNA"/>
</dbReference>
<evidence type="ECO:0000313" key="2">
    <source>
        <dbReference type="EMBL" id="WIY24471.1"/>
    </source>
</evidence>
<keyword evidence="3" id="KW-1185">Reference proteome</keyword>
<reference evidence="2 3" key="1">
    <citation type="submission" date="2023-06" db="EMBL/GenBank/DDBJ databases">
        <title>Parasedimentitalea psychrophila sp. nov., a psychrophilic bacterium isolated from deep-sea sediment.</title>
        <authorList>
            <person name="Li A."/>
        </authorList>
    </citation>
    <scope>NUCLEOTIDE SEQUENCE [LARGE SCALE GENOMIC DNA]</scope>
    <source>
        <strain evidence="2 3">QS115</strain>
    </source>
</reference>
<proteinExistence type="predicted"/>
<feature type="region of interest" description="Disordered" evidence="1">
    <location>
        <begin position="1"/>
        <end position="25"/>
    </location>
</feature>
<dbReference type="KEGG" id="ppso:QPJ95_18215"/>
<name>A0A9Y2KYP8_9RHOB</name>
<protein>
    <submittedName>
        <fullName evidence="2">Uncharacterized protein</fullName>
    </submittedName>
</protein>
<evidence type="ECO:0000256" key="1">
    <source>
        <dbReference type="SAM" id="MobiDB-lite"/>
    </source>
</evidence>
<organism evidence="2 3">
    <name type="scientific">Parasedimentitalea psychrophila</name>
    <dbReference type="NCBI Taxonomy" id="2997337"/>
    <lineage>
        <taxon>Bacteria</taxon>
        <taxon>Pseudomonadati</taxon>
        <taxon>Pseudomonadota</taxon>
        <taxon>Alphaproteobacteria</taxon>
        <taxon>Rhodobacterales</taxon>
        <taxon>Paracoccaceae</taxon>
        <taxon>Parasedimentitalea</taxon>
    </lineage>
</organism>
<dbReference type="RefSeq" id="WP_286018173.1">
    <property type="nucleotide sequence ID" value="NZ_CP127247.1"/>
</dbReference>
<gene>
    <name evidence="2" type="ORF">QPJ95_18215</name>
</gene>
<dbReference type="Proteomes" id="UP001238334">
    <property type="component" value="Chromosome"/>
</dbReference>
<accession>A0A9Y2KYP8</accession>
<evidence type="ECO:0000313" key="3">
    <source>
        <dbReference type="Proteomes" id="UP001238334"/>
    </source>
</evidence>
<sequence length="224" mass="24799">MTPSGNSGAAPLKSDPTTDDIPARPFNPHRCCASTAMTALVQDVLRFMEGYEAYYKKRKRRRNAAAQATYEATVEAVVCDLVHRQLEVLGGQVHVTQSHQILRSKSRYKDVALGKTLSDILKVMSAEEMSFISLSAGERKFTIKDQALNVAVSGKQTVLGSGSRLLRLIEGSCITFADIGRTPDEEVILLREPKQRDDKPGKLVEYADTEETPTLREQMQVINT</sequence>